<keyword evidence="6" id="KW-1185">Reference proteome</keyword>
<evidence type="ECO:0000313" key="6">
    <source>
        <dbReference type="Proteomes" id="UP001232148"/>
    </source>
</evidence>
<dbReference type="Gene3D" id="1.10.630.10">
    <property type="entry name" value="Cytochrome P450"/>
    <property type="match status" value="2"/>
</dbReference>
<sequence>MFALYLFLWGENKCFIEYHGFCNRERIFITEPDAAKEFERPAAYKFVKHGLQTILSELILGHGLLTLKGDEHKQVRKRLNLAFSQTNLKACFPRFWQTAINALNIIPLYTDGNDGRSALDHSPKSIFAGATSIQIPISAVSIDMIGLFLCTTKFGKDVRYDKDKPKRFSRTFMHMFKTTHHGQLTLEVASIIGPNIALRLPLREVETIKNIMGLFHGMMRAIVGVHMISGDTEASISTATWAMHLLSRHPEVQAHLRDEIGTNAPSPYDQAGSSVGQTLPCKLLYLNAVANEVLRHRPINGLLWRDCIDPAMIGSWLFSPWCLDRDPKHWALTPVPRHCIDDQYAREQLLWVISASFSHEEGLEIGDNFALTLFKVLDGWKLHVRKIPRW</sequence>
<name>A0AAD9H9H1_9PEZI</name>
<dbReference type="GO" id="GO:0004497">
    <property type="term" value="F:monooxygenase activity"/>
    <property type="evidence" value="ECO:0007669"/>
    <property type="project" value="InterPro"/>
</dbReference>
<dbReference type="GO" id="GO:0005506">
    <property type="term" value="F:iron ion binding"/>
    <property type="evidence" value="ECO:0007669"/>
    <property type="project" value="InterPro"/>
</dbReference>
<dbReference type="SUPFAM" id="SSF48264">
    <property type="entry name" value="Cytochrome P450"/>
    <property type="match status" value="1"/>
</dbReference>
<evidence type="ECO:0000256" key="1">
    <source>
        <dbReference type="ARBA" id="ARBA00010617"/>
    </source>
</evidence>
<protein>
    <submittedName>
        <fullName evidence="5">Cytochrome P450</fullName>
    </submittedName>
</protein>
<evidence type="ECO:0000313" key="5">
    <source>
        <dbReference type="EMBL" id="KAK2024227.1"/>
    </source>
</evidence>
<dbReference type="Proteomes" id="UP001232148">
    <property type="component" value="Unassembled WGS sequence"/>
</dbReference>
<dbReference type="PANTHER" id="PTHR24305:SF166">
    <property type="entry name" value="CYTOCHROME P450 12A4, MITOCHONDRIAL-RELATED"/>
    <property type="match status" value="1"/>
</dbReference>
<dbReference type="EMBL" id="MU842971">
    <property type="protein sequence ID" value="KAK2024227.1"/>
    <property type="molecule type" value="Genomic_DNA"/>
</dbReference>
<dbReference type="InterPro" id="IPR036396">
    <property type="entry name" value="Cyt_P450_sf"/>
</dbReference>
<dbReference type="AlphaFoldDB" id="A0AAD9H9H1"/>
<organism evidence="5 6">
    <name type="scientific">Colletotrichum zoysiae</name>
    <dbReference type="NCBI Taxonomy" id="1216348"/>
    <lineage>
        <taxon>Eukaryota</taxon>
        <taxon>Fungi</taxon>
        <taxon>Dikarya</taxon>
        <taxon>Ascomycota</taxon>
        <taxon>Pezizomycotina</taxon>
        <taxon>Sordariomycetes</taxon>
        <taxon>Hypocreomycetidae</taxon>
        <taxon>Glomerellales</taxon>
        <taxon>Glomerellaceae</taxon>
        <taxon>Colletotrichum</taxon>
        <taxon>Colletotrichum graminicola species complex</taxon>
    </lineage>
</organism>
<comment type="similarity">
    <text evidence="1">Belongs to the cytochrome P450 family.</text>
</comment>
<proteinExistence type="inferred from homology"/>
<keyword evidence="3" id="KW-0479">Metal-binding</keyword>
<reference evidence="5" key="1">
    <citation type="submission" date="2021-06" db="EMBL/GenBank/DDBJ databases">
        <title>Comparative genomics, transcriptomics and evolutionary studies reveal genomic signatures of adaptation to plant cell wall in hemibiotrophic fungi.</title>
        <authorList>
            <consortium name="DOE Joint Genome Institute"/>
            <person name="Baroncelli R."/>
            <person name="Diaz J.F."/>
            <person name="Benocci T."/>
            <person name="Peng M."/>
            <person name="Battaglia E."/>
            <person name="Haridas S."/>
            <person name="Andreopoulos W."/>
            <person name="Labutti K."/>
            <person name="Pangilinan J."/>
            <person name="Floch G.L."/>
            <person name="Makela M.R."/>
            <person name="Henrissat B."/>
            <person name="Grigoriev I.V."/>
            <person name="Crouch J.A."/>
            <person name="De Vries R.P."/>
            <person name="Sukno S.A."/>
            <person name="Thon M.R."/>
        </authorList>
    </citation>
    <scope>NUCLEOTIDE SEQUENCE</scope>
    <source>
        <strain evidence="5">MAFF235873</strain>
    </source>
</reference>
<dbReference type="GO" id="GO:0016705">
    <property type="term" value="F:oxidoreductase activity, acting on paired donors, with incorporation or reduction of molecular oxygen"/>
    <property type="evidence" value="ECO:0007669"/>
    <property type="project" value="InterPro"/>
</dbReference>
<accession>A0AAD9H9H1</accession>
<dbReference type="GO" id="GO:0020037">
    <property type="term" value="F:heme binding"/>
    <property type="evidence" value="ECO:0007669"/>
    <property type="project" value="InterPro"/>
</dbReference>
<dbReference type="InterPro" id="IPR050121">
    <property type="entry name" value="Cytochrome_P450_monoxygenase"/>
</dbReference>
<evidence type="ECO:0000256" key="4">
    <source>
        <dbReference type="ARBA" id="ARBA00023004"/>
    </source>
</evidence>
<keyword evidence="2" id="KW-0349">Heme</keyword>
<evidence type="ECO:0000256" key="3">
    <source>
        <dbReference type="ARBA" id="ARBA00022723"/>
    </source>
</evidence>
<keyword evidence="4" id="KW-0408">Iron</keyword>
<dbReference type="PANTHER" id="PTHR24305">
    <property type="entry name" value="CYTOCHROME P450"/>
    <property type="match status" value="1"/>
</dbReference>
<gene>
    <name evidence="5" type="ORF">LX32DRAFT_666817</name>
</gene>
<comment type="caution">
    <text evidence="5">The sequence shown here is derived from an EMBL/GenBank/DDBJ whole genome shotgun (WGS) entry which is preliminary data.</text>
</comment>
<dbReference type="Pfam" id="PF00067">
    <property type="entry name" value="p450"/>
    <property type="match status" value="1"/>
</dbReference>
<evidence type="ECO:0000256" key="2">
    <source>
        <dbReference type="ARBA" id="ARBA00022617"/>
    </source>
</evidence>
<dbReference type="InterPro" id="IPR001128">
    <property type="entry name" value="Cyt_P450"/>
</dbReference>